<dbReference type="Proteomes" id="UP000318538">
    <property type="component" value="Chromosome"/>
</dbReference>
<dbReference type="Gene3D" id="3.75.10.20">
    <property type="entry name" value="Succinylarginine dihydrolase"/>
    <property type="match status" value="1"/>
</dbReference>
<dbReference type="InterPro" id="IPR037031">
    <property type="entry name" value="AstB_sf"/>
</dbReference>
<accession>A0A517N886</accession>
<keyword evidence="1" id="KW-0056">Arginine metabolism</keyword>
<evidence type="ECO:0000256" key="2">
    <source>
        <dbReference type="ARBA" id="ARBA00022801"/>
    </source>
</evidence>
<dbReference type="KEGG" id="rlc:K227x_17390"/>
<dbReference type="OrthoDB" id="248552at2"/>
<name>A0A517N886_9BACT</name>
<dbReference type="PANTHER" id="PTHR30420">
    <property type="entry name" value="N-SUCCINYLARGININE DIHYDROLASE"/>
    <property type="match status" value="1"/>
</dbReference>
<sequence>MSLVEVQIDRLVGPTHHFGGLGVGNLASKSHSGQVSNPAAAAIQGLEKMKLVASLGVPQWVLPPQQRPDWTLLRSLGFAGSDRDVLRDARDRSPELLSAASSSSAMWTANAATVTVGNDGDRWGTDVSIANLSSSLHRCIEWQQTEADLRAILPSSVRVHSPLMGGAAMRDEGAANHMRLGHVDAPEFVDVFVYGDQDPLPQNFMPRQTLASFQAIDRRHQWDRPQRSAGHAVFLKQHPRAIDAGAFHNDVVAISHHDLMIHHQFAFADNDAAMELLDRRCVEVTGRPVVRVQVADDQLTMDEAIATYLFNSQVVSVGADDAPPVMICPVQVDRSAAARGLVDRWQSEGLISRVQFVDLGQSMAGGGGPACLRLRVPMQPEDVDAMSPASRWTPELHDRLCQIIHDGYPKAVSWDELASIDFVNAAKRVRDQVAESLGCEMRS</sequence>
<evidence type="ECO:0000313" key="3">
    <source>
        <dbReference type="EMBL" id="QDT03357.1"/>
    </source>
</evidence>
<proteinExistence type="predicted"/>
<dbReference type="InterPro" id="IPR007079">
    <property type="entry name" value="SuccinylArg_d-Hdrlase_AstB"/>
</dbReference>
<evidence type="ECO:0000256" key="1">
    <source>
        <dbReference type="ARBA" id="ARBA00022503"/>
    </source>
</evidence>
<protein>
    <submittedName>
        <fullName evidence="3">N-succinylarginine dihydrolase</fullName>
        <ecNumber evidence="3">3.5.3.23</ecNumber>
    </submittedName>
</protein>
<dbReference type="RefSeq" id="WP_145169059.1">
    <property type="nucleotide sequence ID" value="NZ_CP036525.1"/>
</dbReference>
<dbReference type="EC" id="3.5.3.23" evidence="3"/>
<reference evidence="3 4" key="1">
    <citation type="submission" date="2019-02" db="EMBL/GenBank/DDBJ databases">
        <title>Deep-cultivation of Planctomycetes and their phenomic and genomic characterization uncovers novel biology.</title>
        <authorList>
            <person name="Wiegand S."/>
            <person name="Jogler M."/>
            <person name="Boedeker C."/>
            <person name="Pinto D."/>
            <person name="Vollmers J."/>
            <person name="Rivas-Marin E."/>
            <person name="Kohn T."/>
            <person name="Peeters S.H."/>
            <person name="Heuer A."/>
            <person name="Rast P."/>
            <person name="Oberbeckmann S."/>
            <person name="Bunk B."/>
            <person name="Jeske O."/>
            <person name="Meyerdierks A."/>
            <person name="Storesund J.E."/>
            <person name="Kallscheuer N."/>
            <person name="Luecker S."/>
            <person name="Lage O.M."/>
            <person name="Pohl T."/>
            <person name="Merkel B.J."/>
            <person name="Hornburger P."/>
            <person name="Mueller R.-W."/>
            <person name="Bruemmer F."/>
            <person name="Labrenz M."/>
            <person name="Spormann A.M."/>
            <person name="Op den Camp H."/>
            <person name="Overmann J."/>
            <person name="Amann R."/>
            <person name="Jetten M.S.M."/>
            <person name="Mascher T."/>
            <person name="Medema M.H."/>
            <person name="Devos D.P."/>
            <person name="Kaster A.-K."/>
            <person name="Ovreas L."/>
            <person name="Rohde M."/>
            <person name="Galperin M.Y."/>
            <person name="Jogler C."/>
        </authorList>
    </citation>
    <scope>NUCLEOTIDE SEQUENCE [LARGE SCALE GENOMIC DNA]</scope>
    <source>
        <strain evidence="3 4">K22_7</strain>
    </source>
</reference>
<keyword evidence="4" id="KW-1185">Reference proteome</keyword>
<evidence type="ECO:0000313" key="4">
    <source>
        <dbReference type="Proteomes" id="UP000318538"/>
    </source>
</evidence>
<dbReference type="SUPFAM" id="SSF55909">
    <property type="entry name" value="Pentein"/>
    <property type="match status" value="1"/>
</dbReference>
<organism evidence="3 4">
    <name type="scientific">Rubripirellula lacrimiformis</name>
    <dbReference type="NCBI Taxonomy" id="1930273"/>
    <lineage>
        <taxon>Bacteria</taxon>
        <taxon>Pseudomonadati</taxon>
        <taxon>Planctomycetota</taxon>
        <taxon>Planctomycetia</taxon>
        <taxon>Pirellulales</taxon>
        <taxon>Pirellulaceae</taxon>
        <taxon>Rubripirellula</taxon>
    </lineage>
</organism>
<keyword evidence="2 3" id="KW-0378">Hydrolase</keyword>
<dbReference type="PANTHER" id="PTHR30420:SF2">
    <property type="entry name" value="N-SUCCINYLARGININE DIHYDROLASE"/>
    <property type="match status" value="1"/>
</dbReference>
<gene>
    <name evidence="3" type="primary">astB</name>
    <name evidence="3" type="ORF">K227x_17390</name>
</gene>
<dbReference type="GO" id="GO:0006525">
    <property type="term" value="P:arginine metabolic process"/>
    <property type="evidence" value="ECO:0007669"/>
    <property type="project" value="UniProtKB-KW"/>
</dbReference>
<dbReference type="EMBL" id="CP036525">
    <property type="protein sequence ID" value="QDT03357.1"/>
    <property type="molecule type" value="Genomic_DNA"/>
</dbReference>
<dbReference type="GO" id="GO:0009015">
    <property type="term" value="F:N-succinylarginine dihydrolase activity"/>
    <property type="evidence" value="ECO:0007669"/>
    <property type="project" value="UniProtKB-EC"/>
</dbReference>
<dbReference type="Pfam" id="PF04996">
    <property type="entry name" value="AstB"/>
    <property type="match status" value="1"/>
</dbReference>
<dbReference type="AlphaFoldDB" id="A0A517N886"/>